<proteinExistence type="predicted"/>
<evidence type="ECO:0000259" key="1">
    <source>
        <dbReference type="PROSITE" id="PS50937"/>
    </source>
</evidence>
<keyword evidence="3" id="KW-1185">Reference proteome</keyword>
<dbReference type="CDD" id="cd00592">
    <property type="entry name" value="HTH_MerR-like"/>
    <property type="match status" value="1"/>
</dbReference>
<dbReference type="GO" id="GO:0006355">
    <property type="term" value="P:regulation of DNA-templated transcription"/>
    <property type="evidence" value="ECO:0007669"/>
    <property type="project" value="InterPro"/>
</dbReference>
<feature type="domain" description="HTH merR-type" evidence="1">
    <location>
        <begin position="17"/>
        <end position="70"/>
    </location>
</feature>
<gene>
    <name evidence="2" type="ORF">NITMOv2_1241</name>
</gene>
<name>A0A0K2G9X5_NITMO</name>
<dbReference type="PATRIC" id="fig|42253.5.peg.1222"/>
<dbReference type="AlphaFoldDB" id="A0A0K2G9X5"/>
<dbReference type="GO" id="GO:0003677">
    <property type="term" value="F:DNA binding"/>
    <property type="evidence" value="ECO:0007669"/>
    <property type="project" value="InterPro"/>
</dbReference>
<dbReference type="EMBL" id="CP011801">
    <property type="protein sequence ID" value="ALA57669.1"/>
    <property type="molecule type" value="Genomic_DNA"/>
</dbReference>
<accession>A0A0K2G9X5</accession>
<dbReference type="InterPro" id="IPR000551">
    <property type="entry name" value="MerR-type_HTH_dom"/>
</dbReference>
<dbReference type="KEGG" id="nmv:NITMOv2_1241"/>
<dbReference type="PROSITE" id="PS50937">
    <property type="entry name" value="HTH_MERR_2"/>
    <property type="match status" value="1"/>
</dbReference>
<sequence length="70" mass="8469">MNKRNSLDREHGINTNEVCGLFDISKATLYRWERQGLISGPPRDWRNWRRYTRKNVEEIKKVIRARKLVV</sequence>
<dbReference type="SUPFAM" id="SSF46955">
    <property type="entry name" value="Putative DNA-binding domain"/>
    <property type="match status" value="1"/>
</dbReference>
<reference evidence="2 3" key="1">
    <citation type="journal article" date="2015" name="Proc. Natl. Acad. Sci. U.S.A.">
        <title>Expanded metabolic versatility of ubiquitous nitrite-oxidizing bacteria from the genus Nitrospira.</title>
        <authorList>
            <person name="Koch H."/>
            <person name="Lucker S."/>
            <person name="Albertsen M."/>
            <person name="Kitzinger K."/>
            <person name="Herbold C."/>
            <person name="Spieck E."/>
            <person name="Nielsen P.H."/>
            <person name="Wagner M."/>
            <person name="Daims H."/>
        </authorList>
    </citation>
    <scope>NUCLEOTIDE SEQUENCE [LARGE SCALE GENOMIC DNA]</scope>
    <source>
        <strain evidence="2 3">NSP M-1</strain>
    </source>
</reference>
<dbReference type="Gene3D" id="1.10.1660.10">
    <property type="match status" value="1"/>
</dbReference>
<dbReference type="InterPro" id="IPR009061">
    <property type="entry name" value="DNA-bd_dom_put_sf"/>
</dbReference>
<dbReference type="Proteomes" id="UP000069205">
    <property type="component" value="Chromosome"/>
</dbReference>
<dbReference type="Pfam" id="PF13411">
    <property type="entry name" value="MerR_1"/>
    <property type="match status" value="1"/>
</dbReference>
<evidence type="ECO:0000313" key="2">
    <source>
        <dbReference type="EMBL" id="ALA57669.1"/>
    </source>
</evidence>
<evidence type="ECO:0000313" key="3">
    <source>
        <dbReference type="Proteomes" id="UP000069205"/>
    </source>
</evidence>
<organism evidence="2 3">
    <name type="scientific">Nitrospira moscoviensis</name>
    <dbReference type="NCBI Taxonomy" id="42253"/>
    <lineage>
        <taxon>Bacteria</taxon>
        <taxon>Pseudomonadati</taxon>
        <taxon>Nitrospirota</taxon>
        <taxon>Nitrospiria</taxon>
        <taxon>Nitrospirales</taxon>
        <taxon>Nitrospiraceae</taxon>
        <taxon>Nitrospira</taxon>
    </lineage>
</organism>
<dbReference type="STRING" id="42253.NITMOv2_1241"/>
<dbReference type="SMART" id="SM00422">
    <property type="entry name" value="HTH_MERR"/>
    <property type="match status" value="1"/>
</dbReference>
<dbReference type="RefSeq" id="WP_187299371.1">
    <property type="nucleotide sequence ID" value="NZ_CP011801.1"/>
</dbReference>
<protein>
    <recommendedName>
        <fullName evidence="1">HTH merR-type domain-containing protein</fullName>
    </recommendedName>
</protein>